<proteinExistence type="predicted"/>
<comment type="caution">
    <text evidence="2">The sequence shown here is derived from an EMBL/GenBank/DDBJ whole genome shotgun (WGS) entry which is preliminary data.</text>
</comment>
<protein>
    <submittedName>
        <fullName evidence="2">Uncharacterized protein</fullName>
    </submittedName>
</protein>
<feature type="region of interest" description="Disordered" evidence="1">
    <location>
        <begin position="241"/>
        <end position="261"/>
    </location>
</feature>
<dbReference type="EMBL" id="JBHFEH010000017">
    <property type="protein sequence ID" value="KAL2054100.1"/>
    <property type="molecule type" value="Genomic_DNA"/>
</dbReference>
<accession>A0ABR4B8L6</accession>
<gene>
    <name evidence="2" type="ORF">ABVK25_005639</name>
</gene>
<evidence type="ECO:0000313" key="3">
    <source>
        <dbReference type="Proteomes" id="UP001590951"/>
    </source>
</evidence>
<sequence length="261" mass="30376">MASTPDLSGTFFATRKRMKIHLKKLLRKIRKTASLTRTGNVRKPLHKFRMIGNLRKRLHKLRRTGKIFKVLKPLHKYQDSEPLKLGQRVILRSGGPVPVQQLVRLHAMYQKYEARANEILETTMRGEPTRESNTALHCVVHELFEERLKTTAQLCKIFPLDPELTIETQGLFENFYKAHKLPNDDERDLLRQVGNVDVEVVDAWFAVKSFRLRAYRAVKQQVTQELRQSICHMEGLGLLPQGSSERFDSSEPKVKKPYTRH</sequence>
<evidence type="ECO:0000256" key="1">
    <source>
        <dbReference type="SAM" id="MobiDB-lite"/>
    </source>
</evidence>
<name>A0ABR4B8L6_9LECA</name>
<reference evidence="2 3" key="1">
    <citation type="submission" date="2024-09" db="EMBL/GenBank/DDBJ databases">
        <title>Rethinking Asexuality: The Enigmatic Case of Functional Sexual Genes in Lepraria (Stereocaulaceae).</title>
        <authorList>
            <person name="Doellman M."/>
            <person name="Sun Y."/>
            <person name="Barcenas-Pena A."/>
            <person name="Lumbsch H.T."/>
            <person name="Grewe F."/>
        </authorList>
    </citation>
    <scope>NUCLEOTIDE SEQUENCE [LARGE SCALE GENOMIC DNA]</scope>
    <source>
        <strain evidence="2 3">Grewe 0041</strain>
    </source>
</reference>
<feature type="compositionally biased region" description="Basic and acidic residues" evidence="1">
    <location>
        <begin position="245"/>
        <end position="254"/>
    </location>
</feature>
<dbReference type="Proteomes" id="UP001590951">
    <property type="component" value="Unassembled WGS sequence"/>
</dbReference>
<evidence type="ECO:0000313" key="2">
    <source>
        <dbReference type="EMBL" id="KAL2054100.1"/>
    </source>
</evidence>
<organism evidence="2 3">
    <name type="scientific">Lepraria finkii</name>
    <dbReference type="NCBI Taxonomy" id="1340010"/>
    <lineage>
        <taxon>Eukaryota</taxon>
        <taxon>Fungi</taxon>
        <taxon>Dikarya</taxon>
        <taxon>Ascomycota</taxon>
        <taxon>Pezizomycotina</taxon>
        <taxon>Lecanoromycetes</taxon>
        <taxon>OSLEUM clade</taxon>
        <taxon>Lecanoromycetidae</taxon>
        <taxon>Lecanorales</taxon>
        <taxon>Lecanorineae</taxon>
        <taxon>Stereocaulaceae</taxon>
        <taxon>Lepraria</taxon>
    </lineage>
</organism>
<keyword evidence="3" id="KW-1185">Reference proteome</keyword>